<dbReference type="Pfam" id="PF01494">
    <property type="entry name" value="FAD_binding_3"/>
    <property type="match status" value="1"/>
</dbReference>
<dbReference type="InterPro" id="IPR002938">
    <property type="entry name" value="FAD-bd"/>
</dbReference>
<dbReference type="EMBL" id="FNUZ01000004">
    <property type="protein sequence ID" value="SEG40551.1"/>
    <property type="molecule type" value="Genomic_DNA"/>
</dbReference>
<reference evidence="4 5" key="1">
    <citation type="submission" date="2016-10" db="EMBL/GenBank/DDBJ databases">
        <authorList>
            <person name="de Groot N.N."/>
        </authorList>
    </citation>
    <scope>NUCLEOTIDE SEQUENCE [LARGE SCALE GENOMIC DNA]</scope>
    <source>
        <strain evidence="4 5">DSM 26915</strain>
    </source>
</reference>
<dbReference type="PANTHER" id="PTHR13789">
    <property type="entry name" value="MONOOXYGENASE"/>
    <property type="match status" value="1"/>
</dbReference>
<dbReference type="GO" id="GO:0071949">
    <property type="term" value="F:FAD binding"/>
    <property type="evidence" value="ECO:0007669"/>
    <property type="project" value="InterPro"/>
</dbReference>
<proteinExistence type="predicted"/>
<dbReference type="GO" id="GO:0004497">
    <property type="term" value="F:monooxygenase activity"/>
    <property type="evidence" value="ECO:0007669"/>
    <property type="project" value="UniProtKB-KW"/>
</dbReference>
<dbReference type="PANTHER" id="PTHR13789:SF309">
    <property type="entry name" value="PUTATIVE (AFU_ORTHOLOGUE AFUA_6G14510)-RELATED"/>
    <property type="match status" value="1"/>
</dbReference>
<protein>
    <submittedName>
        <fullName evidence="4">2-polyprenyl-6-methoxyphenol hydroxylase</fullName>
    </submittedName>
</protein>
<keyword evidence="1" id="KW-0560">Oxidoreductase</keyword>
<keyword evidence="5" id="KW-1185">Reference proteome</keyword>
<evidence type="ECO:0000256" key="1">
    <source>
        <dbReference type="ARBA" id="ARBA00023002"/>
    </source>
</evidence>
<keyword evidence="2" id="KW-0503">Monooxygenase</keyword>
<accession>A0A1H5ZWJ1</accession>
<evidence type="ECO:0000256" key="2">
    <source>
        <dbReference type="ARBA" id="ARBA00023033"/>
    </source>
</evidence>
<organism evidence="4 5">
    <name type="scientific">Thalassococcus halodurans</name>
    <dbReference type="NCBI Taxonomy" id="373675"/>
    <lineage>
        <taxon>Bacteria</taxon>
        <taxon>Pseudomonadati</taxon>
        <taxon>Pseudomonadota</taxon>
        <taxon>Alphaproteobacteria</taxon>
        <taxon>Rhodobacterales</taxon>
        <taxon>Roseobacteraceae</taxon>
        <taxon>Thalassococcus</taxon>
    </lineage>
</organism>
<dbReference type="AlphaFoldDB" id="A0A1H5ZWJ1"/>
<sequence length="414" mass="44635">MDSRWAMGFLRPELVKGFEMRPLDIAVAGAGVGGLAVGALLRRAGHDVTVFDKFAEPAPVGSGLVVQPVGLSVLKALGADQRALELGNAITAMRGREADQGRRVLEVSYVTPKSSRFGLAIHRAALFDALYAAAQAAGVALVSASQVTGRDGAHLLFADRRDGPFDLIIDASGAGSVLSPLKSKPLGYGALWATVDWPADTPLPRDELRQMYRRANRMMGVLPIGSLPDATGFKAAIFWSLPANGVTAWRKTGLQAWKDEAVSLWPAFAPFVDQITDPDQMTAASYTHGTLVRPYGDGIAYIGDAAHRASPQLGQGANMALLDAWALSQAIAEARGDVPLALLHYARARRWHVWSYQTMSRMFTPQYQSDSRVLPLLRDRLLFPLSQVQPVPYILTRLVCGDMLPPTGSLLDPD</sequence>
<dbReference type="InterPro" id="IPR036188">
    <property type="entry name" value="FAD/NAD-bd_sf"/>
</dbReference>
<dbReference type="PRINTS" id="PR00420">
    <property type="entry name" value="RNGMNOXGNASE"/>
</dbReference>
<gene>
    <name evidence="4" type="ORF">SAMN04488045_2683</name>
</gene>
<evidence type="ECO:0000313" key="5">
    <source>
        <dbReference type="Proteomes" id="UP000236752"/>
    </source>
</evidence>
<dbReference type="SUPFAM" id="SSF51905">
    <property type="entry name" value="FAD/NAD(P)-binding domain"/>
    <property type="match status" value="1"/>
</dbReference>
<feature type="domain" description="FAD-binding" evidence="3">
    <location>
        <begin position="24"/>
        <end position="354"/>
    </location>
</feature>
<dbReference type="Proteomes" id="UP000236752">
    <property type="component" value="Unassembled WGS sequence"/>
</dbReference>
<evidence type="ECO:0000259" key="3">
    <source>
        <dbReference type="Pfam" id="PF01494"/>
    </source>
</evidence>
<dbReference type="RefSeq" id="WP_234994768.1">
    <property type="nucleotide sequence ID" value="NZ_FNUZ01000004.1"/>
</dbReference>
<name>A0A1H5ZWJ1_9RHOB</name>
<dbReference type="Gene3D" id="3.50.50.60">
    <property type="entry name" value="FAD/NAD(P)-binding domain"/>
    <property type="match status" value="1"/>
</dbReference>
<evidence type="ECO:0000313" key="4">
    <source>
        <dbReference type="EMBL" id="SEG40551.1"/>
    </source>
</evidence>
<dbReference type="InterPro" id="IPR050493">
    <property type="entry name" value="FAD-dep_Monooxygenase_BioMet"/>
</dbReference>